<keyword evidence="2" id="KW-1003">Cell membrane</keyword>
<dbReference type="InterPro" id="IPR036890">
    <property type="entry name" value="HATPase_C_sf"/>
</dbReference>
<keyword evidence="10" id="KW-0902">Two-component regulatory system</keyword>
<dbReference type="PROSITE" id="PS50885">
    <property type="entry name" value="HAMP"/>
    <property type="match status" value="1"/>
</dbReference>
<evidence type="ECO:0000256" key="7">
    <source>
        <dbReference type="ARBA" id="ARBA00022777"/>
    </source>
</evidence>
<proteinExistence type="predicted"/>
<dbReference type="OrthoDB" id="9776552at2"/>
<keyword evidence="3" id="KW-0597">Phosphoprotein</keyword>
<evidence type="ECO:0000259" key="13">
    <source>
        <dbReference type="PROSITE" id="PS50885"/>
    </source>
</evidence>
<keyword evidence="7 14" id="KW-0418">Kinase</keyword>
<comment type="subcellular location">
    <subcellularLocation>
        <location evidence="1">Cell membrane</location>
        <topology evidence="1">Multi-pass membrane protein</topology>
    </subcellularLocation>
</comment>
<evidence type="ECO:0000256" key="5">
    <source>
        <dbReference type="ARBA" id="ARBA00022692"/>
    </source>
</evidence>
<evidence type="ECO:0000256" key="12">
    <source>
        <dbReference type="SAM" id="Phobius"/>
    </source>
</evidence>
<keyword evidence="4" id="KW-0808">Transferase</keyword>
<evidence type="ECO:0000256" key="8">
    <source>
        <dbReference type="ARBA" id="ARBA00022840"/>
    </source>
</evidence>
<keyword evidence="5 12" id="KW-0812">Transmembrane</keyword>
<keyword evidence="9 12" id="KW-1133">Transmembrane helix</keyword>
<dbReference type="InterPro" id="IPR003660">
    <property type="entry name" value="HAMP_dom"/>
</dbReference>
<evidence type="ECO:0000256" key="9">
    <source>
        <dbReference type="ARBA" id="ARBA00022989"/>
    </source>
</evidence>
<dbReference type="EMBL" id="MLQR01000001">
    <property type="protein sequence ID" value="OIJ17501.1"/>
    <property type="molecule type" value="Genomic_DNA"/>
</dbReference>
<evidence type="ECO:0000256" key="2">
    <source>
        <dbReference type="ARBA" id="ARBA00022475"/>
    </source>
</evidence>
<reference evidence="14 15" key="1">
    <citation type="submission" date="2016-10" db="EMBL/GenBank/DDBJ databases">
        <title>Draft genome sequences of four alkaliphilic bacteria belonging to the Anaerobacillus genus.</title>
        <authorList>
            <person name="Bassil N.M."/>
            <person name="Lloyd J.R."/>
        </authorList>
    </citation>
    <scope>NUCLEOTIDE SEQUENCE [LARGE SCALE GENOMIC DNA]</scope>
    <source>
        <strain evidence="14 15">DSM 18345</strain>
    </source>
</reference>
<sequence>MVKTSIRNKLIVLLLLVTIVPFGSAILVTYIYTKESLNDQAIQTNLNLLYQGKVNIEGYLNELNNHTLSIYRNVDFMNHLKISPYPVDYLAQRVTSSVILTMLYADEDIQRVYLSHLESNSLVTASRRSSVSYFENVSDPNYENNLLAKASPFNLYIESIDNTKFKDTVNSFTLHRSIVNVPSSDVLGFISLEVTPGKIWELSKHLYDEKKEEFYVLTPKGSFIFNSHKGVYSETENEIWKDKLLEAPDVSGFFEWDDDNFHGVIVYETLPTPIGGWMLVKRLPYHTLHERAYGVAMINIIFGVIGIFIAVLATLFVSYKITSPIRVLVKNIRQVEKGNMQAQFQSLGNDEIGVLGERFKNMMERINQLIDREYKLELENKTNELKVLQSQINPHFLYNTLQSIGTMALKSKNKEVYSALTDLSQIMRYGMNTDEGVVLLVKEVNYIKAYLLLQRQRFGDDFEYILDVEEDVLDVKVPKMTLQPIIENYFKHGFHTNDGVGKLILKCKREEDYLLIKIRDNGTGISKERLSEIVHHLNAEHNRGREEKNIGLKNVYMRLKLYYSNKATFELQNLDEGGFLVTMKLPLEIGGIRDEGNHR</sequence>
<keyword evidence="11 12" id="KW-0472">Membrane</keyword>
<dbReference type="CDD" id="cd06225">
    <property type="entry name" value="HAMP"/>
    <property type="match status" value="1"/>
</dbReference>
<evidence type="ECO:0000256" key="10">
    <source>
        <dbReference type="ARBA" id="ARBA00023012"/>
    </source>
</evidence>
<dbReference type="GO" id="GO:0005524">
    <property type="term" value="F:ATP binding"/>
    <property type="evidence" value="ECO:0007669"/>
    <property type="project" value="UniProtKB-KW"/>
</dbReference>
<protein>
    <submittedName>
        <fullName evidence="14">Histidine kinase</fullName>
    </submittedName>
</protein>
<evidence type="ECO:0000313" key="14">
    <source>
        <dbReference type="EMBL" id="OIJ17501.1"/>
    </source>
</evidence>
<dbReference type="SUPFAM" id="SSF158472">
    <property type="entry name" value="HAMP domain-like"/>
    <property type="match status" value="1"/>
</dbReference>
<evidence type="ECO:0000256" key="11">
    <source>
        <dbReference type="ARBA" id="ARBA00023136"/>
    </source>
</evidence>
<dbReference type="SMART" id="SM00304">
    <property type="entry name" value="HAMP"/>
    <property type="match status" value="1"/>
</dbReference>
<dbReference type="InterPro" id="IPR010559">
    <property type="entry name" value="Sig_transdc_His_kin_internal"/>
</dbReference>
<evidence type="ECO:0000256" key="4">
    <source>
        <dbReference type="ARBA" id="ARBA00022679"/>
    </source>
</evidence>
<evidence type="ECO:0000313" key="15">
    <source>
        <dbReference type="Proteomes" id="UP000179524"/>
    </source>
</evidence>
<evidence type="ECO:0000256" key="6">
    <source>
        <dbReference type="ARBA" id="ARBA00022741"/>
    </source>
</evidence>
<feature type="transmembrane region" description="Helical" evidence="12">
    <location>
        <begin position="292"/>
        <end position="317"/>
    </location>
</feature>
<dbReference type="InterPro" id="IPR003594">
    <property type="entry name" value="HATPase_dom"/>
</dbReference>
<dbReference type="Pfam" id="PF06580">
    <property type="entry name" value="His_kinase"/>
    <property type="match status" value="1"/>
</dbReference>
<dbReference type="Proteomes" id="UP000179524">
    <property type="component" value="Unassembled WGS sequence"/>
</dbReference>
<dbReference type="GO" id="GO:0000155">
    <property type="term" value="F:phosphorelay sensor kinase activity"/>
    <property type="evidence" value="ECO:0007669"/>
    <property type="project" value="InterPro"/>
</dbReference>
<name>A0A1S2LYD0_9BACI</name>
<dbReference type="Gene3D" id="3.30.565.10">
    <property type="entry name" value="Histidine kinase-like ATPase, C-terminal domain"/>
    <property type="match status" value="1"/>
</dbReference>
<dbReference type="RefSeq" id="WP_071308227.1">
    <property type="nucleotide sequence ID" value="NZ_MLQR01000001.1"/>
</dbReference>
<accession>A0A1S2LYD0</accession>
<feature type="domain" description="HAMP" evidence="13">
    <location>
        <begin position="319"/>
        <end position="371"/>
    </location>
</feature>
<evidence type="ECO:0000256" key="1">
    <source>
        <dbReference type="ARBA" id="ARBA00004651"/>
    </source>
</evidence>
<keyword evidence="6" id="KW-0547">Nucleotide-binding</keyword>
<dbReference type="AlphaFoldDB" id="A0A1S2LYD0"/>
<dbReference type="InterPro" id="IPR050640">
    <property type="entry name" value="Bact_2-comp_sensor_kinase"/>
</dbReference>
<gene>
    <name evidence="14" type="ORF">BKP37_03140</name>
</gene>
<dbReference type="Pfam" id="PF02518">
    <property type="entry name" value="HATPase_c"/>
    <property type="match status" value="1"/>
</dbReference>
<organism evidence="14 15">
    <name type="scientific">Anaerobacillus alkalilacustris</name>
    <dbReference type="NCBI Taxonomy" id="393763"/>
    <lineage>
        <taxon>Bacteria</taxon>
        <taxon>Bacillati</taxon>
        <taxon>Bacillota</taxon>
        <taxon>Bacilli</taxon>
        <taxon>Bacillales</taxon>
        <taxon>Bacillaceae</taxon>
        <taxon>Anaerobacillus</taxon>
    </lineage>
</organism>
<dbReference type="PANTHER" id="PTHR34220:SF11">
    <property type="entry name" value="SENSOR PROTEIN KINASE HPTS"/>
    <property type="match status" value="1"/>
</dbReference>
<dbReference type="Pfam" id="PF00672">
    <property type="entry name" value="HAMP"/>
    <property type="match status" value="1"/>
</dbReference>
<keyword evidence="8" id="KW-0067">ATP-binding</keyword>
<dbReference type="Gene3D" id="6.10.340.10">
    <property type="match status" value="1"/>
</dbReference>
<evidence type="ECO:0000256" key="3">
    <source>
        <dbReference type="ARBA" id="ARBA00022553"/>
    </source>
</evidence>
<comment type="caution">
    <text evidence="14">The sequence shown here is derived from an EMBL/GenBank/DDBJ whole genome shotgun (WGS) entry which is preliminary data.</text>
</comment>
<keyword evidence="15" id="KW-1185">Reference proteome</keyword>
<dbReference type="PANTHER" id="PTHR34220">
    <property type="entry name" value="SENSOR HISTIDINE KINASE YPDA"/>
    <property type="match status" value="1"/>
</dbReference>
<dbReference type="GO" id="GO:0005886">
    <property type="term" value="C:plasma membrane"/>
    <property type="evidence" value="ECO:0007669"/>
    <property type="project" value="UniProtKB-SubCell"/>
</dbReference>
<dbReference type="SUPFAM" id="SSF55874">
    <property type="entry name" value="ATPase domain of HSP90 chaperone/DNA topoisomerase II/histidine kinase"/>
    <property type="match status" value="1"/>
</dbReference>